<dbReference type="GO" id="GO:0003676">
    <property type="term" value="F:nucleic acid binding"/>
    <property type="evidence" value="ECO:0007669"/>
    <property type="project" value="InterPro"/>
</dbReference>
<dbReference type="PANTHER" id="PTHR47326:SF1">
    <property type="entry name" value="HTH PSQ-TYPE DOMAIN-CONTAINING PROTEIN"/>
    <property type="match status" value="1"/>
</dbReference>
<dbReference type="PANTHER" id="PTHR47326">
    <property type="entry name" value="TRANSPOSABLE ELEMENT TC3 TRANSPOSASE-LIKE PROTEIN"/>
    <property type="match status" value="1"/>
</dbReference>
<organism evidence="1 2">
    <name type="scientific">Ditylenchus dipsaci</name>
    <dbReference type="NCBI Taxonomy" id="166011"/>
    <lineage>
        <taxon>Eukaryota</taxon>
        <taxon>Metazoa</taxon>
        <taxon>Ecdysozoa</taxon>
        <taxon>Nematoda</taxon>
        <taxon>Chromadorea</taxon>
        <taxon>Rhabditida</taxon>
        <taxon>Tylenchina</taxon>
        <taxon>Tylenchomorpha</taxon>
        <taxon>Sphaerularioidea</taxon>
        <taxon>Anguinidae</taxon>
        <taxon>Anguininae</taxon>
        <taxon>Ditylenchus</taxon>
    </lineage>
</organism>
<protein>
    <submittedName>
        <fullName evidence="2">Uncharacterized protein</fullName>
    </submittedName>
</protein>
<name>A0A915DS48_9BILA</name>
<dbReference type="Gene3D" id="3.30.420.10">
    <property type="entry name" value="Ribonuclease H-like superfamily/Ribonuclease H"/>
    <property type="match status" value="1"/>
</dbReference>
<sequence length="96" mass="11275">MNHTLLLSPTCIKRSLKWPSRSPDLTPCDFFLWTSKPTNIKTQVYSAPMNKLCELRDRIENTFQQMPQAMVDRVIDSYDRRLRKCEKLNGGHVEAY</sequence>
<keyword evidence="1" id="KW-1185">Reference proteome</keyword>
<dbReference type="AlphaFoldDB" id="A0A915DS48"/>
<proteinExistence type="predicted"/>
<evidence type="ECO:0000313" key="2">
    <source>
        <dbReference type="WBParaSite" id="jg22568"/>
    </source>
</evidence>
<dbReference type="InterPro" id="IPR036397">
    <property type="entry name" value="RNaseH_sf"/>
</dbReference>
<evidence type="ECO:0000313" key="1">
    <source>
        <dbReference type="Proteomes" id="UP000887574"/>
    </source>
</evidence>
<dbReference type="Proteomes" id="UP000887574">
    <property type="component" value="Unplaced"/>
</dbReference>
<dbReference type="WBParaSite" id="jg22568">
    <property type="protein sequence ID" value="jg22568"/>
    <property type="gene ID" value="jg22568"/>
</dbReference>
<accession>A0A915DS48</accession>
<reference evidence="2" key="1">
    <citation type="submission" date="2022-11" db="UniProtKB">
        <authorList>
            <consortium name="WormBaseParasite"/>
        </authorList>
    </citation>
    <scope>IDENTIFICATION</scope>
</reference>